<organism evidence="7 8">
    <name type="scientific">Hyaloscypha variabilis (strain UAMH 11265 / GT02V1 / F)</name>
    <name type="common">Meliniomyces variabilis</name>
    <dbReference type="NCBI Taxonomy" id="1149755"/>
    <lineage>
        <taxon>Eukaryota</taxon>
        <taxon>Fungi</taxon>
        <taxon>Dikarya</taxon>
        <taxon>Ascomycota</taxon>
        <taxon>Pezizomycotina</taxon>
        <taxon>Leotiomycetes</taxon>
        <taxon>Helotiales</taxon>
        <taxon>Hyaloscyphaceae</taxon>
        <taxon>Hyaloscypha</taxon>
        <taxon>Hyaloscypha variabilis</taxon>
    </lineage>
</organism>
<reference evidence="7 8" key="1">
    <citation type="submission" date="2016-04" db="EMBL/GenBank/DDBJ databases">
        <title>A degradative enzymes factory behind the ericoid mycorrhizal symbiosis.</title>
        <authorList>
            <consortium name="DOE Joint Genome Institute"/>
            <person name="Martino E."/>
            <person name="Morin E."/>
            <person name="Grelet G."/>
            <person name="Kuo A."/>
            <person name="Kohler A."/>
            <person name="Daghino S."/>
            <person name="Barry K."/>
            <person name="Choi C."/>
            <person name="Cichocki N."/>
            <person name="Clum A."/>
            <person name="Copeland A."/>
            <person name="Hainaut M."/>
            <person name="Haridas S."/>
            <person name="Labutti K."/>
            <person name="Lindquist E."/>
            <person name="Lipzen A."/>
            <person name="Khouja H.-R."/>
            <person name="Murat C."/>
            <person name="Ohm R."/>
            <person name="Olson A."/>
            <person name="Spatafora J."/>
            <person name="Veneault-Fourrey C."/>
            <person name="Henrissat B."/>
            <person name="Grigoriev I."/>
            <person name="Martin F."/>
            <person name="Perotto S."/>
        </authorList>
    </citation>
    <scope>NUCLEOTIDE SEQUENCE [LARGE SCALE GENOMIC DNA]</scope>
    <source>
        <strain evidence="7 8">F</strain>
    </source>
</reference>
<dbReference type="Pfam" id="PF08031">
    <property type="entry name" value="BBE"/>
    <property type="match status" value="1"/>
</dbReference>
<keyword evidence="5" id="KW-0560">Oxidoreductase</keyword>
<dbReference type="Gene3D" id="3.30.465.10">
    <property type="match status" value="1"/>
</dbReference>
<dbReference type="STRING" id="1149755.A0A2J6QY39"/>
<dbReference type="PANTHER" id="PTHR42973">
    <property type="entry name" value="BINDING OXIDOREDUCTASE, PUTATIVE (AFU_ORTHOLOGUE AFUA_1G17690)-RELATED"/>
    <property type="match status" value="1"/>
</dbReference>
<dbReference type="Pfam" id="PF01565">
    <property type="entry name" value="FAD_binding_4"/>
    <property type="match status" value="1"/>
</dbReference>
<evidence type="ECO:0000256" key="3">
    <source>
        <dbReference type="ARBA" id="ARBA00022630"/>
    </source>
</evidence>
<dbReference type="SUPFAM" id="SSF56176">
    <property type="entry name" value="FAD-binding/transporter-associated domain-like"/>
    <property type="match status" value="1"/>
</dbReference>
<evidence type="ECO:0000256" key="5">
    <source>
        <dbReference type="ARBA" id="ARBA00023002"/>
    </source>
</evidence>
<feature type="domain" description="FAD-binding PCMH-type" evidence="6">
    <location>
        <begin position="109"/>
        <end position="279"/>
    </location>
</feature>
<comment type="similarity">
    <text evidence="2">Belongs to the oxygen-dependent FAD-linked oxidoreductase family.</text>
</comment>
<accession>A0A2J6QY39</accession>
<dbReference type="InterPro" id="IPR016169">
    <property type="entry name" value="FAD-bd_PCMH_sub2"/>
</dbReference>
<dbReference type="PROSITE" id="PS51387">
    <property type="entry name" value="FAD_PCMH"/>
    <property type="match status" value="1"/>
</dbReference>
<dbReference type="InterPro" id="IPR006094">
    <property type="entry name" value="Oxid_FAD_bind_N"/>
</dbReference>
<keyword evidence="3" id="KW-0285">Flavoprotein</keyword>
<protein>
    <submittedName>
        <fullName evidence="7">FAD-binding domain-containing protein</fullName>
    </submittedName>
</protein>
<evidence type="ECO:0000256" key="1">
    <source>
        <dbReference type="ARBA" id="ARBA00001974"/>
    </source>
</evidence>
<proteinExistence type="inferred from homology"/>
<dbReference type="InterPro" id="IPR012951">
    <property type="entry name" value="BBE"/>
</dbReference>
<keyword evidence="4" id="KW-0274">FAD</keyword>
<dbReference type="GO" id="GO:0016491">
    <property type="term" value="F:oxidoreductase activity"/>
    <property type="evidence" value="ECO:0007669"/>
    <property type="project" value="UniProtKB-KW"/>
</dbReference>
<evidence type="ECO:0000256" key="4">
    <source>
        <dbReference type="ARBA" id="ARBA00022827"/>
    </source>
</evidence>
<evidence type="ECO:0000259" key="6">
    <source>
        <dbReference type="PROSITE" id="PS51387"/>
    </source>
</evidence>
<dbReference type="InterPro" id="IPR016167">
    <property type="entry name" value="FAD-bd_PCMH_sub1"/>
</dbReference>
<comment type="cofactor">
    <cofactor evidence="1">
        <name>FAD</name>
        <dbReference type="ChEBI" id="CHEBI:57692"/>
    </cofactor>
</comment>
<dbReference type="PANTHER" id="PTHR42973:SF39">
    <property type="entry name" value="FAD-BINDING PCMH-TYPE DOMAIN-CONTAINING PROTEIN"/>
    <property type="match status" value="1"/>
</dbReference>
<dbReference type="InterPro" id="IPR036318">
    <property type="entry name" value="FAD-bd_PCMH-like_sf"/>
</dbReference>
<evidence type="ECO:0000313" key="8">
    <source>
        <dbReference type="Proteomes" id="UP000235786"/>
    </source>
</evidence>
<dbReference type="Proteomes" id="UP000235786">
    <property type="component" value="Unassembled WGS sequence"/>
</dbReference>
<dbReference type="Gene3D" id="3.30.43.10">
    <property type="entry name" value="Uridine Diphospho-n-acetylenolpyruvylglucosamine Reductase, domain 2"/>
    <property type="match status" value="1"/>
</dbReference>
<dbReference type="InterPro" id="IPR016166">
    <property type="entry name" value="FAD-bd_PCMH"/>
</dbReference>
<dbReference type="InterPro" id="IPR050416">
    <property type="entry name" value="FAD-linked_Oxidoreductase"/>
</dbReference>
<sequence>MRKRRPDSMSGCAARRRTIKTNGLCLSYKNFLCLLTKREDQDIYRTPKSKYSKMGSNAQEIQILSRNKQLLPETAIQEVKGAVQGEVLIRGEAPDEVYRAAIDRWNKAWVQEAAIIVFCETDEDVAASLRYVQKWNLDVTISAGRHSHYGASSTDGGLVIDLRRMRKVEINLEEKSVTAQGGCVAADLEKPLEEKGYMAVFGANNDTGIGGITLGGGTGFLTGQYGMVIDNLLSARVVLANGSIVEASEQSNPDLFWGIRGGGSNFGVVTEFTYKIHESKGDVFFGIIAFSPDKTKQLLGTIETLRKDIESADGKLVWMLALARFPGQPKVHPLVLIFYDGPEEEARKFLVPVIALEPFMNQTTMKPYTKVTGPMPPMNPKHNRASSSNATLASPIDAGVIETLIADMDAFLNKYGDAATPSKAVIELRSYRKSAAVDPAAMAYNSRAETIFMAVEATYDDSVSNEVIRAEVKAITDKVKASKKQRDPESKEAFNFNVSGGTEKVKDAYGENYPRLRELKRKYDPGFVFNKWYPIPPAED</sequence>
<dbReference type="AlphaFoldDB" id="A0A2J6QY39"/>
<evidence type="ECO:0000313" key="7">
    <source>
        <dbReference type="EMBL" id="PMD31188.1"/>
    </source>
</evidence>
<evidence type="ECO:0000256" key="2">
    <source>
        <dbReference type="ARBA" id="ARBA00005466"/>
    </source>
</evidence>
<dbReference type="Gene3D" id="3.40.462.20">
    <property type="match status" value="1"/>
</dbReference>
<name>A0A2J6QY39_HYAVF</name>
<gene>
    <name evidence="7" type="ORF">L207DRAFT_591657</name>
</gene>
<dbReference type="GO" id="GO:0071949">
    <property type="term" value="F:FAD binding"/>
    <property type="evidence" value="ECO:0007669"/>
    <property type="project" value="InterPro"/>
</dbReference>
<dbReference type="EMBL" id="KZ613963">
    <property type="protein sequence ID" value="PMD31188.1"/>
    <property type="molecule type" value="Genomic_DNA"/>
</dbReference>
<dbReference type="OrthoDB" id="415825at2759"/>
<keyword evidence="8" id="KW-1185">Reference proteome</keyword>